<evidence type="ECO:0000256" key="1">
    <source>
        <dbReference type="ARBA" id="ARBA00001933"/>
    </source>
</evidence>
<name>A0A939DG98_9GAMM</name>
<dbReference type="NCBIfam" id="TIGR03461">
    <property type="entry name" value="pabC_Proteo"/>
    <property type="match status" value="1"/>
</dbReference>
<dbReference type="GO" id="GO:0008696">
    <property type="term" value="F:4-amino-4-deoxychorismate lyase activity"/>
    <property type="evidence" value="ECO:0007669"/>
    <property type="project" value="UniProtKB-UniRule"/>
</dbReference>
<dbReference type="Pfam" id="PF01063">
    <property type="entry name" value="Aminotran_4"/>
    <property type="match status" value="1"/>
</dbReference>
<keyword evidence="4" id="KW-0663">Pyridoxal phosphate</keyword>
<evidence type="ECO:0000256" key="2">
    <source>
        <dbReference type="ARBA" id="ARBA00009320"/>
    </source>
</evidence>
<evidence type="ECO:0000256" key="9">
    <source>
        <dbReference type="ARBA" id="ARBA00049529"/>
    </source>
</evidence>
<organism evidence="11 12">
    <name type="scientific">Parahaliea mediterranea</name>
    <dbReference type="NCBI Taxonomy" id="651086"/>
    <lineage>
        <taxon>Bacteria</taxon>
        <taxon>Pseudomonadati</taxon>
        <taxon>Pseudomonadota</taxon>
        <taxon>Gammaproteobacteria</taxon>
        <taxon>Cellvibrionales</taxon>
        <taxon>Halieaceae</taxon>
        <taxon>Parahaliea</taxon>
    </lineage>
</organism>
<comment type="caution">
    <text evidence="11">The sequence shown here is derived from an EMBL/GenBank/DDBJ whole genome shotgun (WGS) entry which is preliminary data.</text>
</comment>
<dbReference type="EC" id="4.1.3.38" evidence="8 10"/>
<dbReference type="PANTHER" id="PTHR42743:SF2">
    <property type="entry name" value="AMINODEOXYCHORISMATE LYASE"/>
    <property type="match status" value="1"/>
</dbReference>
<comment type="pathway">
    <text evidence="7">Cofactor biosynthesis; tetrahydrofolate biosynthesis; 4-aminobenzoate from chorismate: step 2/2.</text>
</comment>
<keyword evidence="6 11" id="KW-0456">Lyase</keyword>
<sequence length="279" mass="30237">MTPAELTWVDGERAHSLPLPDRGLAFGDGLFETLLLVDGRPVLLEYHRQRLARGLKVLAFPDVGRALDHTLQNVSAAAPSGAAALRVTLTRGGGPRGYLPPSGARPRVIAQLAPQTRPLDAWHDPAKLGVAAIRWPTQPQLAGIKHLNRLEQVLAAKEYRRGGWDEALMLDQRGRAVSVVAGNLFAVIGDRLRTPALDSCGIAGTRRRAVMERWAPALGLAVDEAALSPADLQAARELFYCNSLVGIRAVAALGDARWRDFPVTRALHERYLATLEARA</sequence>
<protein>
    <recommendedName>
        <fullName evidence="8 10">Aminodeoxychorismate lyase</fullName>
        <ecNumber evidence="8 10">4.1.3.38</ecNumber>
    </recommendedName>
</protein>
<evidence type="ECO:0000256" key="7">
    <source>
        <dbReference type="ARBA" id="ARBA00035633"/>
    </source>
</evidence>
<dbReference type="InterPro" id="IPR043132">
    <property type="entry name" value="BCAT-like_C"/>
</dbReference>
<dbReference type="AlphaFoldDB" id="A0A939DG98"/>
<dbReference type="InterPro" id="IPR001544">
    <property type="entry name" value="Aminotrans_IV"/>
</dbReference>
<dbReference type="InterPro" id="IPR050571">
    <property type="entry name" value="Class-IV_PLP-Dep_Aminotrnsfr"/>
</dbReference>
<reference evidence="11" key="1">
    <citation type="submission" date="2021-02" db="EMBL/GenBank/DDBJ databases">
        <title>PHA producing bacteria isolated from coastal sediment in Guangdong, Shenzhen.</title>
        <authorList>
            <person name="Zheng W."/>
            <person name="Yu S."/>
            <person name="Huang Y."/>
        </authorList>
    </citation>
    <scope>NUCLEOTIDE SEQUENCE</scope>
    <source>
        <strain evidence="11">TN14-10</strain>
    </source>
</reference>
<comment type="catalytic activity">
    <reaction evidence="9">
        <text>4-amino-4-deoxychorismate = 4-aminobenzoate + pyruvate + H(+)</text>
        <dbReference type="Rhea" id="RHEA:16201"/>
        <dbReference type="ChEBI" id="CHEBI:15361"/>
        <dbReference type="ChEBI" id="CHEBI:15378"/>
        <dbReference type="ChEBI" id="CHEBI:17836"/>
        <dbReference type="ChEBI" id="CHEBI:58406"/>
        <dbReference type="EC" id="4.1.3.38"/>
    </reaction>
</comment>
<keyword evidence="5" id="KW-0289">Folate biosynthesis</keyword>
<dbReference type="GO" id="GO:0030170">
    <property type="term" value="F:pyridoxal phosphate binding"/>
    <property type="evidence" value="ECO:0007669"/>
    <property type="project" value="InterPro"/>
</dbReference>
<evidence type="ECO:0000313" key="12">
    <source>
        <dbReference type="Proteomes" id="UP000664303"/>
    </source>
</evidence>
<dbReference type="InterPro" id="IPR017824">
    <property type="entry name" value="Aminodeoxychorismate_lyase_IV"/>
</dbReference>
<dbReference type="Gene3D" id="3.20.10.10">
    <property type="entry name" value="D-amino Acid Aminotransferase, subunit A, domain 2"/>
    <property type="match status" value="1"/>
</dbReference>
<dbReference type="Proteomes" id="UP000664303">
    <property type="component" value="Unassembled WGS sequence"/>
</dbReference>
<evidence type="ECO:0000313" key="11">
    <source>
        <dbReference type="EMBL" id="MBN7797723.1"/>
    </source>
</evidence>
<comment type="cofactor">
    <cofactor evidence="1">
        <name>pyridoxal 5'-phosphate</name>
        <dbReference type="ChEBI" id="CHEBI:597326"/>
    </cofactor>
</comment>
<dbReference type="Gene3D" id="3.30.470.10">
    <property type="match status" value="1"/>
</dbReference>
<dbReference type="PANTHER" id="PTHR42743">
    <property type="entry name" value="AMINO-ACID AMINOTRANSFERASE"/>
    <property type="match status" value="1"/>
</dbReference>
<dbReference type="RefSeq" id="WP_206561169.1">
    <property type="nucleotide sequence ID" value="NZ_JAFKCZ010000009.1"/>
</dbReference>
<dbReference type="GO" id="GO:0005829">
    <property type="term" value="C:cytosol"/>
    <property type="evidence" value="ECO:0007669"/>
    <property type="project" value="TreeGrafter"/>
</dbReference>
<proteinExistence type="inferred from homology"/>
<evidence type="ECO:0000256" key="4">
    <source>
        <dbReference type="ARBA" id="ARBA00022898"/>
    </source>
</evidence>
<dbReference type="GO" id="GO:0008153">
    <property type="term" value="P:4-aminobenzoate biosynthetic process"/>
    <property type="evidence" value="ECO:0007669"/>
    <property type="project" value="UniProtKB-UniRule"/>
</dbReference>
<evidence type="ECO:0000256" key="10">
    <source>
        <dbReference type="NCBIfam" id="TIGR03461"/>
    </source>
</evidence>
<dbReference type="InterPro" id="IPR043131">
    <property type="entry name" value="BCAT-like_N"/>
</dbReference>
<dbReference type="EMBL" id="JAFKCZ010000009">
    <property type="protein sequence ID" value="MBN7797723.1"/>
    <property type="molecule type" value="Genomic_DNA"/>
</dbReference>
<dbReference type="SUPFAM" id="SSF56752">
    <property type="entry name" value="D-aminoacid aminotransferase-like PLP-dependent enzymes"/>
    <property type="match status" value="1"/>
</dbReference>
<keyword evidence="12" id="KW-1185">Reference proteome</keyword>
<evidence type="ECO:0000256" key="8">
    <source>
        <dbReference type="ARBA" id="ARBA00035676"/>
    </source>
</evidence>
<dbReference type="GO" id="GO:0046656">
    <property type="term" value="P:folic acid biosynthetic process"/>
    <property type="evidence" value="ECO:0007669"/>
    <property type="project" value="UniProtKB-KW"/>
</dbReference>
<gene>
    <name evidence="11" type="primary">pabC</name>
    <name evidence="11" type="ORF">JYP50_14020</name>
</gene>
<evidence type="ECO:0000256" key="3">
    <source>
        <dbReference type="ARBA" id="ARBA00011738"/>
    </source>
</evidence>
<comment type="subunit">
    <text evidence="3">Homodimer.</text>
</comment>
<evidence type="ECO:0000256" key="5">
    <source>
        <dbReference type="ARBA" id="ARBA00022909"/>
    </source>
</evidence>
<comment type="similarity">
    <text evidence="2">Belongs to the class-IV pyridoxal-phosphate-dependent aminotransferase family.</text>
</comment>
<dbReference type="InterPro" id="IPR036038">
    <property type="entry name" value="Aminotransferase-like"/>
</dbReference>
<accession>A0A939DG98</accession>
<evidence type="ECO:0000256" key="6">
    <source>
        <dbReference type="ARBA" id="ARBA00023239"/>
    </source>
</evidence>